<protein>
    <recommendedName>
        <fullName evidence="1">Glycosyl transferase family 1 domain-containing protein</fullName>
    </recommendedName>
</protein>
<proteinExistence type="predicted"/>
<evidence type="ECO:0000313" key="3">
    <source>
        <dbReference type="Proteomes" id="UP000189728"/>
    </source>
</evidence>
<dbReference type="RefSeq" id="WP_078387987.1">
    <property type="nucleotide sequence ID" value="NZ_CP012546.1"/>
</dbReference>
<name>A0AAX0LBE9_9BACT</name>
<organism evidence="2 3">
    <name type="scientific">Campylobacter pinnipediorum subsp. pinnipediorum</name>
    <dbReference type="NCBI Taxonomy" id="1660067"/>
    <lineage>
        <taxon>Bacteria</taxon>
        <taxon>Pseudomonadati</taxon>
        <taxon>Campylobacterota</taxon>
        <taxon>Epsilonproteobacteria</taxon>
        <taxon>Campylobacterales</taxon>
        <taxon>Campylobacteraceae</taxon>
        <taxon>Campylobacter</taxon>
    </lineage>
</organism>
<dbReference type="EMBL" id="MCRK01000012">
    <property type="protein sequence ID" value="OPA81603.1"/>
    <property type="molecule type" value="Genomic_DNA"/>
</dbReference>
<sequence length="352" mass="40668">MKVALFFRSNSYGGSVRVARFIYDILLSEGFNVILYATSSKLCNNGYFNNIPHKHIKIPRFNRDWFYIQRIKYFKKLVLETNAELIITTVNLNQPMLSIVAGYMNIKIIISEHGNHTGVTSLKKKILRYLAYKKASMVTFLTNFDMDYFNKLQNKRLVRNPMCIESFNKNIKKENIILFPNRIDKNKRLIFLLKAFSYIDRNIRDKYSIIVCGDGDEKLKQESVLYAKENNINLQILGFVSNISEYYAKSKIVALTSLSEGLPNILIESIFFNCARISVDCISGPNELIKDGYDGFLSELNDIVGFSKKLSMLMQDDSVIDKFCNNALDRKGEFAPENIQKIWIEIINKVLN</sequence>
<dbReference type="PANTHER" id="PTHR12526">
    <property type="entry name" value="GLYCOSYLTRANSFERASE"/>
    <property type="match status" value="1"/>
</dbReference>
<dbReference type="GO" id="GO:0016757">
    <property type="term" value="F:glycosyltransferase activity"/>
    <property type="evidence" value="ECO:0007669"/>
    <property type="project" value="InterPro"/>
</dbReference>
<evidence type="ECO:0000313" key="2">
    <source>
        <dbReference type="EMBL" id="OPA81603.1"/>
    </source>
</evidence>
<reference evidence="2 3" key="1">
    <citation type="submission" date="2016-08" db="EMBL/GenBank/DDBJ databases">
        <title>Campylobacter species from sea mammals.</title>
        <authorList>
            <person name="Gilbert M.J."/>
            <person name="Byrne B.A."/>
            <person name="Zomer A.L."/>
            <person name="Wagenaar J.A."/>
        </authorList>
    </citation>
    <scope>NUCLEOTIDE SEQUENCE [LARGE SCALE GENOMIC DNA]</scope>
    <source>
        <strain evidence="2 3">1105248</strain>
    </source>
</reference>
<evidence type="ECO:0000259" key="1">
    <source>
        <dbReference type="Pfam" id="PF00534"/>
    </source>
</evidence>
<accession>A0AAX0LBE9</accession>
<dbReference type="Gene3D" id="3.40.50.2000">
    <property type="entry name" value="Glycogen Phosphorylase B"/>
    <property type="match status" value="2"/>
</dbReference>
<comment type="caution">
    <text evidence="2">The sequence shown here is derived from an EMBL/GenBank/DDBJ whole genome shotgun (WGS) entry which is preliminary data.</text>
</comment>
<feature type="domain" description="Glycosyl transferase family 1" evidence="1">
    <location>
        <begin position="168"/>
        <end position="327"/>
    </location>
</feature>
<dbReference type="InterPro" id="IPR001296">
    <property type="entry name" value="Glyco_trans_1"/>
</dbReference>
<dbReference type="Proteomes" id="UP000189728">
    <property type="component" value="Unassembled WGS sequence"/>
</dbReference>
<dbReference type="Pfam" id="PF00534">
    <property type="entry name" value="Glycos_transf_1"/>
    <property type="match status" value="1"/>
</dbReference>
<gene>
    <name evidence="2" type="ORF">BFG04_00210</name>
</gene>
<dbReference type="AlphaFoldDB" id="A0AAX0LBE9"/>
<dbReference type="SUPFAM" id="SSF53756">
    <property type="entry name" value="UDP-Glycosyltransferase/glycogen phosphorylase"/>
    <property type="match status" value="1"/>
</dbReference>